<sequence>MDYRVSYEHSLQNIFDELRWNLDDKFVRFIYQLMCHALFCLNNYRPYPEALAANRENPASADSLKTPSLHLSRDVVV</sequence>
<dbReference type="EMBL" id="CP136511">
    <property type="protein sequence ID" value="WOD14457.1"/>
    <property type="molecule type" value="Genomic_DNA"/>
</dbReference>
<name>A0ABZ0EB76_9BURK</name>
<reference evidence="1 2" key="1">
    <citation type="submission" date="2023-10" db="EMBL/GenBank/DDBJ databases">
        <title>Surface-active antibiotics is a multifunctional adaptation for post-fire microbes.</title>
        <authorList>
            <person name="Liu M.D."/>
            <person name="Du Y."/>
            <person name="Koupaei S.K."/>
            <person name="Kim N.R."/>
            <person name="Zhang W."/>
            <person name="Traxler M.F."/>
        </authorList>
    </citation>
    <scope>NUCLEOTIDE SEQUENCE [LARGE SCALE GENOMIC DNA]</scope>
    <source>
        <strain evidence="1 2">F3</strain>
    </source>
</reference>
<organism evidence="1 2">
    <name type="scientific">Paraburkholderia kirstenboschensis</name>
    <dbReference type="NCBI Taxonomy" id="1245436"/>
    <lineage>
        <taxon>Bacteria</taxon>
        <taxon>Pseudomonadati</taxon>
        <taxon>Pseudomonadota</taxon>
        <taxon>Betaproteobacteria</taxon>
        <taxon>Burkholderiales</taxon>
        <taxon>Burkholderiaceae</taxon>
        <taxon>Paraburkholderia</taxon>
    </lineage>
</organism>
<accession>A0ABZ0EB76</accession>
<protein>
    <submittedName>
        <fullName evidence="1">Uncharacterized protein</fullName>
    </submittedName>
</protein>
<keyword evidence="2" id="KW-1185">Reference proteome</keyword>
<dbReference type="RefSeq" id="WP_317016350.1">
    <property type="nucleotide sequence ID" value="NZ_CP136511.1"/>
</dbReference>
<proteinExistence type="predicted"/>
<dbReference type="Proteomes" id="UP001302652">
    <property type="component" value="Chromosome 3"/>
</dbReference>
<gene>
    <name evidence="1" type="ORF">RW095_03010</name>
</gene>
<evidence type="ECO:0000313" key="2">
    <source>
        <dbReference type="Proteomes" id="UP001302652"/>
    </source>
</evidence>
<evidence type="ECO:0000313" key="1">
    <source>
        <dbReference type="EMBL" id="WOD14457.1"/>
    </source>
</evidence>